<dbReference type="AlphaFoldDB" id="A0A227J314"/>
<proteinExistence type="predicted"/>
<reference evidence="1 2" key="1">
    <citation type="journal article" date="2017" name="Appl. Environ. Microbiol.">
        <title>Parallel evolution of two clades of a major Atlantic endemic Vibrio parahaemolyticus pathogen lineage by independent acquisition of related pathogenicity islands.</title>
        <authorList>
            <person name="Xu F."/>
            <person name="Gonzalez-Escalona N."/>
            <person name="Drees K.P."/>
            <person name="Sebra R.P."/>
            <person name="Cooper V.S."/>
            <person name="Jones S.H."/>
            <person name="Whistler C.A."/>
        </authorList>
    </citation>
    <scope>NUCLEOTIDE SEQUENCE [LARGE SCALE GENOMIC DNA]</scope>
    <source>
        <strain evidence="1 2">MAVP-3</strain>
    </source>
</reference>
<evidence type="ECO:0000313" key="1">
    <source>
        <dbReference type="EMBL" id="OXE28835.1"/>
    </source>
</evidence>
<comment type="caution">
    <text evidence="1">The sequence shown here is derived from an EMBL/GenBank/DDBJ whole genome shotgun (WGS) entry which is preliminary data.</text>
</comment>
<dbReference type="Gene3D" id="1.20.1270.340">
    <property type="match status" value="1"/>
</dbReference>
<gene>
    <name evidence="1" type="ORF">CA163_31815</name>
</gene>
<organism evidence="1 2">
    <name type="scientific">Vibrio parahaemolyticus</name>
    <dbReference type="NCBI Taxonomy" id="670"/>
    <lineage>
        <taxon>Bacteria</taxon>
        <taxon>Pseudomonadati</taxon>
        <taxon>Pseudomonadota</taxon>
        <taxon>Gammaproteobacteria</taxon>
        <taxon>Vibrionales</taxon>
        <taxon>Vibrionaceae</taxon>
        <taxon>Vibrio</taxon>
    </lineage>
</organism>
<accession>A0A227J314</accession>
<dbReference type="EMBL" id="NIXT01003921">
    <property type="protein sequence ID" value="OXE28835.1"/>
    <property type="molecule type" value="Genomic_DNA"/>
</dbReference>
<dbReference type="Proteomes" id="UP000214596">
    <property type="component" value="Unassembled WGS sequence"/>
</dbReference>
<sequence>MNIEQLSQSLEHMANQAATLDRQRGEHHVPLFDERLFSCRSRLLTPCVKEAKSTLDAIIREQNENKLTALRAEYLTER</sequence>
<name>A0A227J314_VIBPH</name>
<protein>
    <submittedName>
        <fullName evidence="1">Prepilin peptidase</fullName>
    </submittedName>
</protein>
<dbReference type="InterPro" id="IPR010890">
    <property type="entry name" value="PriC"/>
</dbReference>
<feature type="non-terminal residue" evidence="1">
    <location>
        <position position="78"/>
    </location>
</feature>
<dbReference type="InterPro" id="IPR038338">
    <property type="entry name" value="PriC_sf"/>
</dbReference>
<dbReference type="Pfam" id="PF07445">
    <property type="entry name" value="PriC"/>
    <property type="match status" value="1"/>
</dbReference>
<evidence type="ECO:0000313" key="2">
    <source>
        <dbReference type="Proteomes" id="UP000214596"/>
    </source>
</evidence>